<dbReference type="NCBIfam" id="TIGR02227">
    <property type="entry name" value="sigpep_I_bact"/>
    <property type="match status" value="2"/>
</dbReference>
<dbReference type="EMBL" id="JABBNU010000014">
    <property type="protein sequence ID" value="NMM50597.1"/>
    <property type="molecule type" value="Genomic_DNA"/>
</dbReference>
<feature type="transmembrane region" description="Helical" evidence="7">
    <location>
        <begin position="53"/>
        <end position="74"/>
    </location>
</feature>
<dbReference type="Pfam" id="PF18936">
    <property type="entry name" value="DUF5684"/>
    <property type="match status" value="1"/>
</dbReference>
<evidence type="ECO:0000256" key="1">
    <source>
        <dbReference type="ARBA" id="ARBA00000677"/>
    </source>
</evidence>
<dbReference type="AlphaFoldDB" id="A0A848J1Z0"/>
<evidence type="ECO:0000256" key="3">
    <source>
        <dbReference type="ARBA" id="ARBA00013208"/>
    </source>
</evidence>
<gene>
    <name evidence="9" type="primary">lepB</name>
    <name evidence="9" type="ORF">HH304_19460</name>
</gene>
<protein>
    <recommendedName>
        <fullName evidence="4 7">Signal peptidase I</fullName>
        <ecNumber evidence="3 7">3.4.21.89</ecNumber>
    </recommendedName>
</protein>
<dbReference type="GO" id="GO:0004252">
    <property type="term" value="F:serine-type endopeptidase activity"/>
    <property type="evidence" value="ECO:0007669"/>
    <property type="project" value="InterPro"/>
</dbReference>
<keyword evidence="5 7" id="KW-0378">Hydrolase</keyword>
<dbReference type="PANTHER" id="PTHR43390:SF1">
    <property type="entry name" value="CHLOROPLAST PROCESSING PEPTIDASE"/>
    <property type="match status" value="1"/>
</dbReference>
<evidence type="ECO:0000256" key="2">
    <source>
        <dbReference type="ARBA" id="ARBA00009370"/>
    </source>
</evidence>
<dbReference type="CDD" id="cd06530">
    <property type="entry name" value="S26_SPase_I"/>
    <property type="match status" value="2"/>
</dbReference>
<keyword evidence="7" id="KW-0472">Membrane</keyword>
<dbReference type="PANTHER" id="PTHR43390">
    <property type="entry name" value="SIGNAL PEPTIDASE I"/>
    <property type="match status" value="1"/>
</dbReference>
<comment type="caution">
    <text evidence="9">The sequence shown here is derived from an EMBL/GenBank/DDBJ whole genome shotgun (WGS) entry which is preliminary data.</text>
</comment>
<keyword evidence="7" id="KW-1133">Transmembrane helix</keyword>
<evidence type="ECO:0000259" key="8">
    <source>
        <dbReference type="Pfam" id="PF10502"/>
    </source>
</evidence>
<dbReference type="InterPro" id="IPR000223">
    <property type="entry name" value="Pept_S26A_signal_pept_1"/>
</dbReference>
<dbReference type="Pfam" id="PF10502">
    <property type="entry name" value="Peptidase_S26"/>
    <property type="match status" value="2"/>
</dbReference>
<dbReference type="GO" id="GO:0009003">
    <property type="term" value="F:signal peptidase activity"/>
    <property type="evidence" value="ECO:0007669"/>
    <property type="project" value="UniProtKB-EC"/>
</dbReference>
<feature type="active site" evidence="6">
    <location>
        <position position="245"/>
    </location>
</feature>
<comment type="similarity">
    <text evidence="2 7">Belongs to the peptidase S26 family.</text>
</comment>
<keyword evidence="10" id="KW-1185">Reference proteome</keyword>
<feature type="transmembrane region" description="Helical" evidence="7">
    <location>
        <begin position="131"/>
        <end position="151"/>
    </location>
</feature>
<comment type="catalytic activity">
    <reaction evidence="1 7">
        <text>Cleavage of hydrophobic, N-terminal signal or leader sequences from secreted and periplasmic proteins.</text>
        <dbReference type="EC" id="3.4.21.89"/>
    </reaction>
</comment>
<dbReference type="GO" id="GO:0016020">
    <property type="term" value="C:membrane"/>
    <property type="evidence" value="ECO:0007669"/>
    <property type="project" value="UniProtKB-SubCell"/>
</dbReference>
<dbReference type="SUPFAM" id="SSF51306">
    <property type="entry name" value="LexA/Signal peptidase"/>
    <property type="match status" value="1"/>
</dbReference>
<evidence type="ECO:0000313" key="9">
    <source>
        <dbReference type="EMBL" id="NMM50597.1"/>
    </source>
</evidence>
<comment type="caution">
    <text evidence="7">Lacks conserved residue(s) required for the propagation of feature annotation.</text>
</comment>
<reference evidence="9 10" key="1">
    <citation type="submission" date="2020-04" db="EMBL/GenBank/DDBJ databases">
        <title>Flammeovirgaceae bacterium KN852 isolated from deep sea.</title>
        <authorList>
            <person name="Zhang D.-C."/>
        </authorList>
    </citation>
    <scope>NUCLEOTIDE SEQUENCE [LARGE SCALE GENOMIC DNA]</scope>
    <source>
        <strain evidence="9 10">KN852</strain>
    </source>
</reference>
<dbReference type="Proteomes" id="UP000559010">
    <property type="component" value="Unassembled WGS sequence"/>
</dbReference>
<evidence type="ECO:0000313" key="10">
    <source>
        <dbReference type="Proteomes" id="UP000559010"/>
    </source>
</evidence>
<keyword evidence="7" id="KW-0645">Protease</keyword>
<accession>A0A848J1Z0</accession>
<dbReference type="Gene3D" id="2.10.109.10">
    <property type="entry name" value="Umud Fragment, subunit A"/>
    <property type="match status" value="2"/>
</dbReference>
<dbReference type="InterPro" id="IPR019758">
    <property type="entry name" value="Pept_S26A_signal_pept_1_CS"/>
</dbReference>
<comment type="subcellular location">
    <subcellularLocation>
        <location evidence="7">Membrane</location>
        <topology evidence="7">Single-pass type II membrane protein</topology>
    </subcellularLocation>
</comment>
<evidence type="ECO:0000256" key="5">
    <source>
        <dbReference type="ARBA" id="ARBA00022801"/>
    </source>
</evidence>
<sequence length="472" mass="54795">MSYTTFFIILAVLYILYKAGLYKLFELAGIEGWKALVPIYNLIILTDVAEKPFWWKILIFVPYINLIIWAALMIEFLRGFNKAQFIPMAFTLAVPFFYLPYLGFVEKPKWVITPKEARELKKKNRDWSESIVFAVFAVTVMKWGVLGAFTIPTSSMENTLLTGDYLFVSKLHYGVRTPETPLQVPLTHKRLGPAKSYSTLLQLPPIQIPGFKDVERNDIVVFNWPRDLDENGNLLPVDMKEYYVKRCVAVGGDIIEIKDSELFINGENAFDPNERQFEYKITTNANFNEKFLNKHSIREIGIMDGGYIARIPEHTAQTLEASPDISKVERITSNQGEGESSIWPSIKFQEWNKDWYGPLLIPAKGMKMEMTAENLAIYGNVIVDYEHLKDVEFNKEGLFIDGQKVNEYTFKQNYYFMMGDNRHNSLDSRYWGFVPEDHIMGYPLFIHWSKDPNYGLFSGYRFNRLGLIDHRE</sequence>
<dbReference type="RefSeq" id="WP_169684960.1">
    <property type="nucleotide sequence ID" value="NZ_JABBNU010000014.1"/>
</dbReference>
<dbReference type="InterPro" id="IPR043739">
    <property type="entry name" value="DUF5684"/>
</dbReference>
<dbReference type="PRINTS" id="PR00727">
    <property type="entry name" value="LEADERPTASE"/>
</dbReference>
<dbReference type="PROSITE" id="PS00761">
    <property type="entry name" value="SPASE_I_3"/>
    <property type="match status" value="1"/>
</dbReference>
<feature type="active site" evidence="6">
    <location>
        <position position="155"/>
    </location>
</feature>
<keyword evidence="7" id="KW-0812">Transmembrane</keyword>
<feature type="domain" description="Peptidase S26" evidence="8">
    <location>
        <begin position="125"/>
        <end position="281"/>
    </location>
</feature>
<evidence type="ECO:0000256" key="6">
    <source>
        <dbReference type="PIRSR" id="PIRSR600223-1"/>
    </source>
</evidence>
<dbReference type="EC" id="3.4.21.89" evidence="3 7"/>
<feature type="transmembrane region" description="Helical" evidence="7">
    <location>
        <begin position="6"/>
        <end position="25"/>
    </location>
</feature>
<dbReference type="InterPro" id="IPR019533">
    <property type="entry name" value="Peptidase_S26"/>
</dbReference>
<feature type="domain" description="Peptidase S26" evidence="8">
    <location>
        <begin position="404"/>
        <end position="448"/>
    </location>
</feature>
<proteinExistence type="inferred from homology"/>
<name>A0A848J1Z0_9BACT</name>
<evidence type="ECO:0000256" key="4">
    <source>
        <dbReference type="ARBA" id="ARBA00019232"/>
    </source>
</evidence>
<dbReference type="InterPro" id="IPR036286">
    <property type="entry name" value="LexA/Signal_pep-like_sf"/>
</dbReference>
<dbReference type="GO" id="GO:0006465">
    <property type="term" value="P:signal peptide processing"/>
    <property type="evidence" value="ECO:0007669"/>
    <property type="project" value="InterPro"/>
</dbReference>
<organism evidence="9 10">
    <name type="scientific">Marinigracilibium pacificum</name>
    <dbReference type="NCBI Taxonomy" id="2729599"/>
    <lineage>
        <taxon>Bacteria</taxon>
        <taxon>Pseudomonadati</taxon>
        <taxon>Bacteroidota</taxon>
        <taxon>Cytophagia</taxon>
        <taxon>Cytophagales</taxon>
        <taxon>Flammeovirgaceae</taxon>
        <taxon>Marinigracilibium</taxon>
    </lineage>
</organism>
<evidence type="ECO:0000256" key="7">
    <source>
        <dbReference type="RuleBase" id="RU362042"/>
    </source>
</evidence>
<feature type="transmembrane region" description="Helical" evidence="7">
    <location>
        <begin position="86"/>
        <end position="105"/>
    </location>
</feature>